<feature type="region of interest" description="Disordered" evidence="1">
    <location>
        <begin position="130"/>
        <end position="160"/>
    </location>
</feature>
<keyword evidence="3" id="KW-1185">Reference proteome</keyword>
<evidence type="ECO:0000313" key="3">
    <source>
        <dbReference type="Proteomes" id="UP000800041"/>
    </source>
</evidence>
<dbReference type="EMBL" id="ML977151">
    <property type="protein sequence ID" value="KAF1987783.1"/>
    <property type="molecule type" value="Genomic_DNA"/>
</dbReference>
<gene>
    <name evidence="2" type="ORF">K402DRAFT_45533</name>
</gene>
<dbReference type="Proteomes" id="UP000800041">
    <property type="component" value="Unassembled WGS sequence"/>
</dbReference>
<evidence type="ECO:0000313" key="2">
    <source>
        <dbReference type="EMBL" id="KAF1987783.1"/>
    </source>
</evidence>
<protein>
    <submittedName>
        <fullName evidence="2">Uncharacterized protein</fullName>
    </submittedName>
</protein>
<accession>A0A6G1H3H8</accession>
<sequence length="160" mass="17079">MVRGFPVAVEGALKRASRGRGDEIQPHHQFNLLLFHNPHPTDPQRSIPLSAYSIPLLDITSADRSGGATQRVSAAGSTAPQLAPTGLPSPRSPYAITFVFPSCARAALVGVVGSLLASARPLGRETRRLGRLGRRWSPPARLKPRQQSQFDGRSGDIAAS</sequence>
<feature type="region of interest" description="Disordered" evidence="1">
    <location>
        <begin position="65"/>
        <end position="86"/>
    </location>
</feature>
<feature type="compositionally biased region" description="Polar residues" evidence="1">
    <location>
        <begin position="67"/>
        <end position="80"/>
    </location>
</feature>
<organism evidence="2 3">
    <name type="scientific">Aulographum hederae CBS 113979</name>
    <dbReference type="NCBI Taxonomy" id="1176131"/>
    <lineage>
        <taxon>Eukaryota</taxon>
        <taxon>Fungi</taxon>
        <taxon>Dikarya</taxon>
        <taxon>Ascomycota</taxon>
        <taxon>Pezizomycotina</taxon>
        <taxon>Dothideomycetes</taxon>
        <taxon>Pleosporomycetidae</taxon>
        <taxon>Aulographales</taxon>
        <taxon>Aulographaceae</taxon>
    </lineage>
</organism>
<name>A0A6G1H3H8_9PEZI</name>
<evidence type="ECO:0000256" key="1">
    <source>
        <dbReference type="SAM" id="MobiDB-lite"/>
    </source>
</evidence>
<dbReference type="AlphaFoldDB" id="A0A6G1H3H8"/>
<proteinExistence type="predicted"/>
<reference evidence="2" key="1">
    <citation type="journal article" date="2020" name="Stud. Mycol.">
        <title>101 Dothideomycetes genomes: a test case for predicting lifestyles and emergence of pathogens.</title>
        <authorList>
            <person name="Haridas S."/>
            <person name="Albert R."/>
            <person name="Binder M."/>
            <person name="Bloem J."/>
            <person name="Labutti K."/>
            <person name="Salamov A."/>
            <person name="Andreopoulos B."/>
            <person name="Baker S."/>
            <person name="Barry K."/>
            <person name="Bills G."/>
            <person name="Bluhm B."/>
            <person name="Cannon C."/>
            <person name="Castanera R."/>
            <person name="Culley D."/>
            <person name="Daum C."/>
            <person name="Ezra D."/>
            <person name="Gonzalez J."/>
            <person name="Henrissat B."/>
            <person name="Kuo A."/>
            <person name="Liang C."/>
            <person name="Lipzen A."/>
            <person name="Lutzoni F."/>
            <person name="Magnuson J."/>
            <person name="Mondo S."/>
            <person name="Nolan M."/>
            <person name="Ohm R."/>
            <person name="Pangilinan J."/>
            <person name="Park H.-J."/>
            <person name="Ramirez L."/>
            <person name="Alfaro M."/>
            <person name="Sun H."/>
            <person name="Tritt A."/>
            <person name="Yoshinaga Y."/>
            <person name="Zwiers L.-H."/>
            <person name="Turgeon B."/>
            <person name="Goodwin S."/>
            <person name="Spatafora J."/>
            <person name="Crous P."/>
            <person name="Grigoriev I."/>
        </authorList>
    </citation>
    <scope>NUCLEOTIDE SEQUENCE</scope>
    <source>
        <strain evidence="2">CBS 113979</strain>
    </source>
</reference>